<gene>
    <name evidence="2" type="ORF">KL86APRO_30217</name>
</gene>
<dbReference type="AlphaFoldDB" id="A0A212KLW4"/>
<evidence type="ECO:0000313" key="2">
    <source>
        <dbReference type="EMBL" id="SBW12726.1"/>
    </source>
</evidence>
<accession>A0A212KLW4</accession>
<feature type="compositionally biased region" description="Basic and acidic residues" evidence="1">
    <location>
        <begin position="125"/>
        <end position="135"/>
    </location>
</feature>
<protein>
    <submittedName>
        <fullName evidence="2">Uncharacterized protein</fullName>
    </submittedName>
</protein>
<evidence type="ECO:0000256" key="1">
    <source>
        <dbReference type="SAM" id="MobiDB-lite"/>
    </source>
</evidence>
<sequence>MTSITTREIDRSSLIASSVTGATADGSLWQKALASASDDADARQRTIESTLGAKVVTPETAVAAQGLGQSDAAQDFLDYMDKTPEERMRAQILGSMGMTEEELANLPADERKKIEDKIRETIEARIQKDTEEKTAEAAANADKPISAEPAKRDESNVAEPTENGGAGLLPFPFKTAEVDPVTGEKRPDDRAA</sequence>
<feature type="compositionally biased region" description="Basic and acidic residues" evidence="1">
    <location>
        <begin position="182"/>
        <end position="192"/>
    </location>
</feature>
<name>A0A212KLW4_9PROT</name>
<proteinExistence type="predicted"/>
<reference evidence="2" key="1">
    <citation type="submission" date="2016-04" db="EMBL/GenBank/DDBJ databases">
        <authorList>
            <person name="Evans L.H."/>
            <person name="Alamgir A."/>
            <person name="Owens N."/>
            <person name="Weber N.D."/>
            <person name="Virtaneva K."/>
            <person name="Barbian K."/>
            <person name="Babar A."/>
            <person name="Rosenke K."/>
        </authorList>
    </citation>
    <scope>NUCLEOTIDE SEQUENCE</scope>
    <source>
        <strain evidence="2">86</strain>
    </source>
</reference>
<dbReference type="EMBL" id="FLUO01000003">
    <property type="protein sequence ID" value="SBW12726.1"/>
    <property type="molecule type" value="Genomic_DNA"/>
</dbReference>
<organism evidence="2">
    <name type="scientific">uncultured Alphaproteobacteria bacterium</name>
    <dbReference type="NCBI Taxonomy" id="91750"/>
    <lineage>
        <taxon>Bacteria</taxon>
        <taxon>Pseudomonadati</taxon>
        <taxon>Pseudomonadota</taxon>
        <taxon>Alphaproteobacteria</taxon>
        <taxon>environmental samples</taxon>
    </lineage>
</organism>
<feature type="region of interest" description="Disordered" evidence="1">
    <location>
        <begin position="125"/>
        <end position="192"/>
    </location>
</feature>